<evidence type="ECO:0000313" key="1">
    <source>
        <dbReference type="EMBL" id="QCE04094.1"/>
    </source>
</evidence>
<keyword evidence="2" id="KW-1185">Reference proteome</keyword>
<name>A0A4D6MTJ0_VIGUN</name>
<proteinExistence type="predicted"/>
<reference evidence="1 2" key="1">
    <citation type="submission" date="2019-04" db="EMBL/GenBank/DDBJ databases">
        <title>An improved genome assembly and genetic linkage map for asparagus bean, Vigna unguiculata ssp. sesquipedialis.</title>
        <authorList>
            <person name="Xia Q."/>
            <person name="Zhang R."/>
            <person name="Dong Y."/>
        </authorList>
    </citation>
    <scope>NUCLEOTIDE SEQUENCE [LARGE SCALE GENOMIC DNA]</scope>
    <source>
        <tissue evidence="1">Leaf</tissue>
    </source>
</reference>
<dbReference type="Proteomes" id="UP000501690">
    <property type="component" value="Linkage Group LG8"/>
</dbReference>
<protein>
    <submittedName>
        <fullName evidence="1">Uncharacterized protein</fullName>
    </submittedName>
</protein>
<dbReference type="EMBL" id="CP039352">
    <property type="protein sequence ID" value="QCE04094.1"/>
    <property type="molecule type" value="Genomic_DNA"/>
</dbReference>
<gene>
    <name evidence="1" type="ORF">DEO72_LG8g2127</name>
</gene>
<organism evidence="1 2">
    <name type="scientific">Vigna unguiculata</name>
    <name type="common">Cowpea</name>
    <dbReference type="NCBI Taxonomy" id="3917"/>
    <lineage>
        <taxon>Eukaryota</taxon>
        <taxon>Viridiplantae</taxon>
        <taxon>Streptophyta</taxon>
        <taxon>Embryophyta</taxon>
        <taxon>Tracheophyta</taxon>
        <taxon>Spermatophyta</taxon>
        <taxon>Magnoliopsida</taxon>
        <taxon>eudicotyledons</taxon>
        <taxon>Gunneridae</taxon>
        <taxon>Pentapetalae</taxon>
        <taxon>rosids</taxon>
        <taxon>fabids</taxon>
        <taxon>Fabales</taxon>
        <taxon>Fabaceae</taxon>
        <taxon>Papilionoideae</taxon>
        <taxon>50 kb inversion clade</taxon>
        <taxon>NPAAA clade</taxon>
        <taxon>indigoferoid/millettioid clade</taxon>
        <taxon>Phaseoleae</taxon>
        <taxon>Vigna</taxon>
    </lineage>
</organism>
<evidence type="ECO:0000313" key="2">
    <source>
        <dbReference type="Proteomes" id="UP000501690"/>
    </source>
</evidence>
<dbReference type="AlphaFoldDB" id="A0A4D6MTJ0"/>
<sequence length="140" mass="15253">MIPVSFLHCLIGVSGFFQKPPGGSSPTARRHISFYWIPCWSEIKLTSGYGKVLGCTLSQVRISLVCAGTDAPPGGKLDTYVPCSRLRDATCGEVRGWWITCARLRAGRSVEQDYERGDRVIRYTGAGVEIGGAEDVQPTE</sequence>
<accession>A0A4D6MTJ0</accession>